<organism evidence="2">
    <name type="scientific">Ixodes ricinus</name>
    <name type="common">Common tick</name>
    <name type="synonym">Acarus ricinus</name>
    <dbReference type="NCBI Taxonomy" id="34613"/>
    <lineage>
        <taxon>Eukaryota</taxon>
        <taxon>Metazoa</taxon>
        <taxon>Ecdysozoa</taxon>
        <taxon>Arthropoda</taxon>
        <taxon>Chelicerata</taxon>
        <taxon>Arachnida</taxon>
        <taxon>Acari</taxon>
        <taxon>Parasitiformes</taxon>
        <taxon>Ixodida</taxon>
        <taxon>Ixodoidea</taxon>
        <taxon>Ixodidae</taxon>
        <taxon>Ixodinae</taxon>
        <taxon>Ixodes</taxon>
    </lineage>
</organism>
<accession>A0A0K8RLB0</accession>
<proteinExistence type="evidence at transcript level"/>
<reference evidence="2" key="1">
    <citation type="submission" date="2012-12" db="EMBL/GenBank/DDBJ databases">
        <title>Identification and characterization of a phenylalanine ammonia-lyase gene family in Isatis indigotica Fort.</title>
        <authorList>
            <person name="Liu Q."/>
            <person name="Chen J."/>
            <person name="Zhou X."/>
            <person name="Di P."/>
            <person name="Xiao Y."/>
            <person name="Xuan H."/>
            <person name="Zhang L."/>
            <person name="Chen W."/>
        </authorList>
    </citation>
    <scope>NUCLEOTIDE SEQUENCE</scope>
    <source>
        <tissue evidence="2">Salivary gland</tissue>
    </source>
</reference>
<dbReference type="AlphaFoldDB" id="A0A0K8RLB0"/>
<dbReference type="EMBL" id="GADI01002135">
    <property type="protein sequence ID" value="JAA71673.1"/>
    <property type="molecule type" value="mRNA"/>
</dbReference>
<protein>
    <submittedName>
        <fullName evidence="2">Putative ixodes 26 kDa salivary protein</fullName>
    </submittedName>
</protein>
<feature type="chain" id="PRO_5005518187" evidence="1">
    <location>
        <begin position="19"/>
        <end position="236"/>
    </location>
</feature>
<evidence type="ECO:0000313" key="2">
    <source>
        <dbReference type="EMBL" id="JAA71673.1"/>
    </source>
</evidence>
<keyword evidence="1" id="KW-0732">Signal</keyword>
<dbReference type="PROSITE" id="PS51257">
    <property type="entry name" value="PROKAR_LIPOPROTEIN"/>
    <property type="match status" value="1"/>
</dbReference>
<feature type="signal peptide" evidence="1">
    <location>
        <begin position="1"/>
        <end position="18"/>
    </location>
</feature>
<sequence>MKTYIGTLTFTLFACCFAAQDNFDKYYRNTHSDVKAITISFVLAGFGSENLLLSSELGQWLQGASETAQEELTKDLGVTIELEIANVLEAPRTLLNEIKSRTILRQMHGPTILYYIKTIYKNALKPDILCVITKDKFYDTNLSNGLGFSLYTTLCEDMVPMLLTYDWDTQDDTPAAGKLLYKLVRQSINENKWKSTPSKATFFDGCNIRHRPKGEQDNNPDTYYVLPFDEDQYYSY</sequence>
<name>A0A0K8RLB0_IXORI</name>
<evidence type="ECO:0000256" key="1">
    <source>
        <dbReference type="SAM" id="SignalP"/>
    </source>
</evidence>